<comment type="cofactor">
    <cofactor evidence="1 3">
        <name>pyridoxal 5'-phosphate</name>
        <dbReference type="ChEBI" id="CHEBI:597326"/>
    </cofactor>
</comment>
<evidence type="ECO:0000313" key="6">
    <source>
        <dbReference type="Proteomes" id="UP001058860"/>
    </source>
</evidence>
<sequence length="509" mass="52200">MGLTVVLGGARSGKSAWAEALVADLGLPVRYVATADAGSGMEDRIARHVTRRPTDWETVVAGPDLAGVLGGEEAVLVDGLGVWLASALHHGWPEPLARVREMVDAAATRAAPVVLVIEEAGAGVLPADPETRAWVDLLGEAAQLAAAGSEHAVLVVAGRPVALPAVASFRAPAPLSRHGDLRVHGDRLIPEGAADHAVNVMAGGPPPWLRAALHDALDADGAAYPREDDAVIACAARHGRTADEVVVTNGAAEALWLLPAALRPRHAAVIHPGFTESEAALHAHGVPVTRVLRDPAAGFAIDPSAVPADADLVIVGNPASPSGTLAPAAAILALRRRGRTVVVDEAFMDLVPGEPGSLAGDPLDDVIVVRSLTKALAVPGLRVGYALAPPPLAAALRAVRPPWSANAVALAALRAAAANPAELAAIAERARAERQDLERRLDGAGIRRFPSAANFVLIEVPDGPAALARAHAAGIAVRPCATFPGLTAHHLRVTARDPSANARVAEVLE</sequence>
<proteinExistence type="inferred from homology"/>
<dbReference type="Pfam" id="PF02283">
    <property type="entry name" value="CobU"/>
    <property type="match status" value="1"/>
</dbReference>
<keyword evidence="3" id="KW-0808">Transferase</keyword>
<dbReference type="Pfam" id="PF00155">
    <property type="entry name" value="Aminotran_1_2"/>
    <property type="match status" value="1"/>
</dbReference>
<dbReference type="InterPro" id="IPR027417">
    <property type="entry name" value="P-loop_NTPase"/>
</dbReference>
<dbReference type="InterPro" id="IPR004839">
    <property type="entry name" value="Aminotransferase_I/II_large"/>
</dbReference>
<dbReference type="CDD" id="cd00609">
    <property type="entry name" value="AAT_like"/>
    <property type="match status" value="1"/>
</dbReference>
<organism evidence="5 6">
    <name type="scientific">Svornostia abyssi</name>
    <dbReference type="NCBI Taxonomy" id="2898438"/>
    <lineage>
        <taxon>Bacteria</taxon>
        <taxon>Bacillati</taxon>
        <taxon>Actinomycetota</taxon>
        <taxon>Thermoleophilia</taxon>
        <taxon>Solirubrobacterales</taxon>
        <taxon>Baekduiaceae</taxon>
        <taxon>Svornostia</taxon>
    </lineage>
</organism>
<evidence type="ECO:0000313" key="5">
    <source>
        <dbReference type="EMBL" id="UUY03383.1"/>
    </source>
</evidence>
<dbReference type="PANTHER" id="PTHR42885:SF1">
    <property type="entry name" value="THREONINE-PHOSPHATE DECARBOXYLASE"/>
    <property type="match status" value="1"/>
</dbReference>
<keyword evidence="5" id="KW-0418">Kinase</keyword>
<evidence type="ECO:0000259" key="4">
    <source>
        <dbReference type="Pfam" id="PF00155"/>
    </source>
</evidence>
<dbReference type="GO" id="GO:0016301">
    <property type="term" value="F:kinase activity"/>
    <property type="evidence" value="ECO:0007669"/>
    <property type="project" value="UniProtKB-KW"/>
</dbReference>
<evidence type="ECO:0000256" key="1">
    <source>
        <dbReference type="ARBA" id="ARBA00001933"/>
    </source>
</evidence>
<name>A0ABY5PFG4_9ACTN</name>
<reference evidence="6" key="1">
    <citation type="submission" date="2021-11" db="EMBL/GenBank/DDBJ databases">
        <title>Cultivation dependent microbiological survey of springs from the worlds oldest radium mine currently devoted to the extraction of radon-saturated water.</title>
        <authorList>
            <person name="Kapinusova G."/>
            <person name="Smrhova T."/>
            <person name="Strejcek M."/>
            <person name="Suman J."/>
            <person name="Jani K."/>
            <person name="Pajer P."/>
            <person name="Uhlik O."/>
        </authorList>
    </citation>
    <scope>NUCLEOTIDE SEQUENCE [LARGE SCALE GENOMIC DNA]</scope>
    <source>
        <strain evidence="6">J379</strain>
    </source>
</reference>
<dbReference type="GO" id="GO:0016779">
    <property type="term" value="F:nucleotidyltransferase activity"/>
    <property type="evidence" value="ECO:0007669"/>
    <property type="project" value="UniProtKB-KW"/>
</dbReference>
<dbReference type="InterPro" id="IPR015422">
    <property type="entry name" value="PyrdxlP-dep_Trfase_small"/>
</dbReference>
<feature type="domain" description="Aminotransferase class I/classII large" evidence="4">
    <location>
        <begin position="233"/>
        <end position="507"/>
    </location>
</feature>
<dbReference type="EC" id="2.6.1.-" evidence="3"/>
<dbReference type="RefSeq" id="WP_353863891.1">
    <property type="nucleotide sequence ID" value="NZ_CP088295.1"/>
</dbReference>
<dbReference type="InterPro" id="IPR015424">
    <property type="entry name" value="PyrdxlP-dep_Trfase"/>
</dbReference>
<dbReference type="InterPro" id="IPR004838">
    <property type="entry name" value="NHTrfase_class1_PyrdxlP-BS"/>
</dbReference>
<evidence type="ECO:0000256" key="2">
    <source>
        <dbReference type="ARBA" id="ARBA00022898"/>
    </source>
</evidence>
<dbReference type="PANTHER" id="PTHR42885">
    <property type="entry name" value="HISTIDINOL-PHOSPHATE AMINOTRANSFERASE-RELATED"/>
    <property type="match status" value="1"/>
</dbReference>
<dbReference type="Proteomes" id="UP001058860">
    <property type="component" value="Chromosome"/>
</dbReference>
<keyword evidence="3" id="KW-0032">Aminotransferase</keyword>
<dbReference type="SUPFAM" id="SSF52540">
    <property type="entry name" value="P-loop containing nucleoside triphosphate hydrolases"/>
    <property type="match status" value="1"/>
</dbReference>
<keyword evidence="6" id="KW-1185">Reference proteome</keyword>
<dbReference type="PROSITE" id="PS00105">
    <property type="entry name" value="AA_TRANSFER_CLASS_1"/>
    <property type="match status" value="1"/>
</dbReference>
<dbReference type="Gene3D" id="3.40.640.10">
    <property type="entry name" value="Type I PLP-dependent aspartate aminotransferase-like (Major domain)"/>
    <property type="match status" value="1"/>
</dbReference>
<accession>A0ABY5PFG4</accession>
<evidence type="ECO:0000256" key="3">
    <source>
        <dbReference type="RuleBase" id="RU000481"/>
    </source>
</evidence>
<dbReference type="EMBL" id="CP088295">
    <property type="protein sequence ID" value="UUY03383.1"/>
    <property type="molecule type" value="Genomic_DNA"/>
</dbReference>
<dbReference type="SUPFAM" id="SSF53383">
    <property type="entry name" value="PLP-dependent transferases"/>
    <property type="match status" value="1"/>
</dbReference>
<protein>
    <recommendedName>
        <fullName evidence="3">Aminotransferase</fullName>
        <ecNumber evidence="3">2.6.1.-</ecNumber>
    </recommendedName>
</protein>
<dbReference type="InterPro" id="IPR015421">
    <property type="entry name" value="PyrdxlP-dep_Trfase_major"/>
</dbReference>
<gene>
    <name evidence="5" type="ORF">LRS13_22375</name>
</gene>
<dbReference type="InterPro" id="IPR003203">
    <property type="entry name" value="CobU/CobP"/>
</dbReference>
<keyword evidence="5" id="KW-0548">Nucleotidyltransferase</keyword>
<keyword evidence="2" id="KW-0663">Pyridoxal phosphate</keyword>
<comment type="similarity">
    <text evidence="3">Belongs to the class-I pyridoxal-phosphate-dependent aminotransferase family.</text>
</comment>
<dbReference type="Gene3D" id="3.90.1150.10">
    <property type="entry name" value="Aspartate Aminotransferase, domain 1"/>
    <property type="match status" value="1"/>
</dbReference>
<dbReference type="Gene3D" id="3.40.50.300">
    <property type="entry name" value="P-loop containing nucleotide triphosphate hydrolases"/>
    <property type="match status" value="1"/>
</dbReference>